<evidence type="ECO:0000313" key="15">
    <source>
        <dbReference type="EMBL" id="CAD5111599.1"/>
    </source>
</evidence>
<keyword evidence="16" id="KW-1185">Reference proteome</keyword>
<dbReference type="GO" id="GO:0008417">
    <property type="term" value="F:fucosyltransferase activity"/>
    <property type="evidence" value="ECO:0007669"/>
    <property type="project" value="InterPro"/>
</dbReference>
<dbReference type="Proteomes" id="UP000549394">
    <property type="component" value="Unassembled WGS sequence"/>
</dbReference>
<organism evidence="15 16">
    <name type="scientific">Dimorphilus gyrociliatus</name>
    <dbReference type="NCBI Taxonomy" id="2664684"/>
    <lineage>
        <taxon>Eukaryota</taxon>
        <taxon>Metazoa</taxon>
        <taxon>Spiralia</taxon>
        <taxon>Lophotrochozoa</taxon>
        <taxon>Annelida</taxon>
        <taxon>Polychaeta</taxon>
        <taxon>Polychaeta incertae sedis</taxon>
        <taxon>Dinophilidae</taxon>
        <taxon>Dimorphilus</taxon>
    </lineage>
</organism>
<dbReference type="EC" id="2.4.1.-" evidence="12"/>
<keyword evidence="4 12" id="KW-0328">Glycosyltransferase</keyword>
<dbReference type="GO" id="GO:0032580">
    <property type="term" value="C:Golgi cisterna membrane"/>
    <property type="evidence" value="ECO:0007669"/>
    <property type="project" value="UniProtKB-SubCell"/>
</dbReference>
<dbReference type="InterPro" id="IPR038577">
    <property type="entry name" value="GT10-like_C_sf"/>
</dbReference>
<evidence type="ECO:0000256" key="1">
    <source>
        <dbReference type="ARBA" id="ARBA00004323"/>
    </source>
</evidence>
<dbReference type="InterPro" id="IPR031481">
    <property type="entry name" value="Glyco_tran_10_N"/>
</dbReference>
<dbReference type="PANTHER" id="PTHR48438:SF1">
    <property type="entry name" value="ALPHA-(1,3)-FUCOSYLTRANSFERASE C-RELATED"/>
    <property type="match status" value="1"/>
</dbReference>
<comment type="pathway">
    <text evidence="2">Protein modification; protein glycosylation.</text>
</comment>
<evidence type="ECO:0000256" key="4">
    <source>
        <dbReference type="ARBA" id="ARBA00022676"/>
    </source>
</evidence>
<keyword evidence="5 12" id="KW-0808">Transferase</keyword>
<sequence>MTFRLATIFSRICLILLLSIAILSFIYEYRSNIENVGEVSIDEKGLSLSPKVVYHTKPTFNKVTEKLKVKITQDNSSTYELQDDIDLDSYTSLYRNVYRYERTHAPGLFANLSLQAGSAFSDQLRESRKSYISGILPEKDRPKSDVITILLYHPFYKGGPADWKFGLGMKGFKDANCRIDACNLVSDKSYLETAEALIFFTPSFYPQVSIPNRFPKHKRPPYQKWIVHLMESNVYGWLDTAKYAGYYNWTMSYQRHSDVYTPFGHYEKLNSGETNFDESFNHATGKTKFSAWFVSHCDTQSKRSTYVSQLKEHIPVDIYGPCGNLRCFGHEKCHELLQRNYKFYLAFENSFCIDYATEKVWKILPLNVIPVVLGNVAYQELLPPNSYIDVRNFSSPRKLAEYLIHLDKNDAAYNKYFQWKKHYKAYVDFGIWDNNRFVMCNLCESLHTQRNRTKIYTRPEFHWNVDAQCMSAKQFYKNITEVNIV</sequence>
<dbReference type="InterPro" id="IPR055270">
    <property type="entry name" value="Glyco_tran_10_C"/>
</dbReference>
<evidence type="ECO:0000259" key="13">
    <source>
        <dbReference type="Pfam" id="PF00852"/>
    </source>
</evidence>
<evidence type="ECO:0000256" key="2">
    <source>
        <dbReference type="ARBA" id="ARBA00004922"/>
    </source>
</evidence>
<dbReference type="SUPFAM" id="SSF53756">
    <property type="entry name" value="UDP-Glycosyltransferase/glycogen phosphorylase"/>
    <property type="match status" value="1"/>
</dbReference>
<evidence type="ECO:0000256" key="6">
    <source>
        <dbReference type="ARBA" id="ARBA00022692"/>
    </source>
</evidence>
<feature type="domain" description="Fucosyltransferase C-terminal" evidence="13">
    <location>
        <begin position="285"/>
        <end position="457"/>
    </location>
</feature>
<evidence type="ECO:0000259" key="14">
    <source>
        <dbReference type="Pfam" id="PF17039"/>
    </source>
</evidence>
<dbReference type="InterPro" id="IPR001503">
    <property type="entry name" value="Glyco_trans_10"/>
</dbReference>
<evidence type="ECO:0000256" key="5">
    <source>
        <dbReference type="ARBA" id="ARBA00022679"/>
    </source>
</evidence>
<feature type="transmembrane region" description="Helical" evidence="12">
    <location>
        <begin position="12"/>
        <end position="29"/>
    </location>
</feature>
<dbReference type="PANTHER" id="PTHR48438">
    <property type="entry name" value="ALPHA-(1,3)-FUCOSYLTRANSFERASE C-RELATED"/>
    <property type="match status" value="1"/>
</dbReference>
<dbReference type="EMBL" id="CAJFCJ010000002">
    <property type="protein sequence ID" value="CAD5111599.1"/>
    <property type="molecule type" value="Genomic_DNA"/>
</dbReference>
<dbReference type="OrthoDB" id="427096at2759"/>
<comment type="subcellular location">
    <subcellularLocation>
        <location evidence="1">Golgi apparatus membrane</location>
        <topology evidence="1">Single-pass type II membrane protein</topology>
    </subcellularLocation>
    <subcellularLocation>
        <location evidence="12">Golgi apparatus</location>
        <location evidence="12">Golgi stack membrane</location>
        <topology evidence="12">Single-pass type II membrane protein</topology>
    </subcellularLocation>
</comment>
<gene>
    <name evidence="15" type="ORF">DGYR_LOCUS867</name>
</gene>
<evidence type="ECO:0000256" key="3">
    <source>
        <dbReference type="ARBA" id="ARBA00008919"/>
    </source>
</evidence>
<feature type="domain" description="Fucosyltransferase N-terminal" evidence="14">
    <location>
        <begin position="148"/>
        <end position="264"/>
    </location>
</feature>
<keyword evidence="6 12" id="KW-0812">Transmembrane</keyword>
<dbReference type="Gene3D" id="3.40.50.11660">
    <property type="entry name" value="Glycosyl transferase family 10, C-terminal domain"/>
    <property type="match status" value="1"/>
</dbReference>
<evidence type="ECO:0000256" key="11">
    <source>
        <dbReference type="ARBA" id="ARBA00023180"/>
    </source>
</evidence>
<dbReference type="GO" id="GO:0000139">
    <property type="term" value="C:Golgi membrane"/>
    <property type="evidence" value="ECO:0007669"/>
    <property type="project" value="UniProtKB-SubCell"/>
</dbReference>
<evidence type="ECO:0000256" key="9">
    <source>
        <dbReference type="ARBA" id="ARBA00023034"/>
    </source>
</evidence>
<dbReference type="Pfam" id="PF00852">
    <property type="entry name" value="Glyco_transf_10"/>
    <property type="match status" value="1"/>
</dbReference>
<dbReference type="Pfam" id="PF17039">
    <property type="entry name" value="Glyco_tran_10_N"/>
    <property type="match status" value="1"/>
</dbReference>
<keyword evidence="8 12" id="KW-1133">Transmembrane helix</keyword>
<keyword evidence="9 12" id="KW-0333">Golgi apparatus</keyword>
<evidence type="ECO:0000256" key="8">
    <source>
        <dbReference type="ARBA" id="ARBA00022989"/>
    </source>
</evidence>
<dbReference type="FunFam" id="3.40.50.11660:FF:000004">
    <property type="entry name" value="Glycoprotein 3-alpha-L-fucosyltransferase A"/>
    <property type="match status" value="1"/>
</dbReference>
<evidence type="ECO:0000256" key="10">
    <source>
        <dbReference type="ARBA" id="ARBA00023136"/>
    </source>
</evidence>
<evidence type="ECO:0000256" key="12">
    <source>
        <dbReference type="RuleBase" id="RU003832"/>
    </source>
</evidence>
<proteinExistence type="inferred from homology"/>
<comment type="caution">
    <text evidence="15">The sequence shown here is derived from an EMBL/GenBank/DDBJ whole genome shotgun (WGS) entry which is preliminary data.</text>
</comment>
<accession>A0A7I8V8I8</accession>
<name>A0A7I8V8I8_9ANNE</name>
<reference evidence="15 16" key="1">
    <citation type="submission" date="2020-08" db="EMBL/GenBank/DDBJ databases">
        <authorList>
            <person name="Hejnol A."/>
        </authorList>
    </citation>
    <scope>NUCLEOTIDE SEQUENCE [LARGE SCALE GENOMIC DNA]</scope>
</reference>
<comment type="similarity">
    <text evidence="3 12">Belongs to the glycosyltransferase 10 family.</text>
</comment>
<protein>
    <recommendedName>
        <fullName evidence="12">Fucosyltransferase</fullName>
        <ecNumber evidence="12">2.4.1.-</ecNumber>
    </recommendedName>
</protein>
<evidence type="ECO:0000256" key="7">
    <source>
        <dbReference type="ARBA" id="ARBA00022968"/>
    </source>
</evidence>
<keyword evidence="7" id="KW-0735">Signal-anchor</keyword>
<dbReference type="UniPathway" id="UPA00378"/>
<keyword evidence="10 12" id="KW-0472">Membrane</keyword>
<keyword evidence="11" id="KW-0325">Glycoprotein</keyword>
<dbReference type="AlphaFoldDB" id="A0A7I8V8I8"/>
<evidence type="ECO:0000313" key="16">
    <source>
        <dbReference type="Proteomes" id="UP000549394"/>
    </source>
</evidence>